<keyword evidence="5 8" id="KW-1133">Transmembrane helix</keyword>
<dbReference type="GO" id="GO:0000139">
    <property type="term" value="C:Golgi membrane"/>
    <property type="evidence" value="ECO:0007669"/>
    <property type="project" value="UniProtKB-SubCell"/>
</dbReference>
<gene>
    <name evidence="10" type="primary">PGAP2</name>
</gene>
<dbReference type="PANTHER" id="PTHR12892">
    <property type="entry name" value="FGF RECEPTOR ACTIVATING PROTEIN 1"/>
    <property type="match status" value="1"/>
</dbReference>
<dbReference type="AlphaFoldDB" id="C1C2W7"/>
<dbReference type="Pfam" id="PF10277">
    <property type="entry name" value="Frag1"/>
    <property type="match status" value="1"/>
</dbReference>
<keyword evidence="6" id="KW-0333">Golgi apparatus</keyword>
<comment type="subcellular location">
    <subcellularLocation>
        <location evidence="1">Golgi apparatus membrane</location>
        <topology evidence="1">Multi-pass membrane protein</topology>
    </subcellularLocation>
</comment>
<protein>
    <submittedName>
        <fullName evidence="10">Post-GPI attachment to proteins factor 2</fullName>
    </submittedName>
</protein>
<feature type="domain" description="CWH43-like N-terminal" evidence="9">
    <location>
        <begin position="14"/>
        <end position="237"/>
    </location>
</feature>
<evidence type="ECO:0000256" key="5">
    <source>
        <dbReference type="ARBA" id="ARBA00022989"/>
    </source>
</evidence>
<feature type="transmembrane region" description="Helical" evidence="8">
    <location>
        <begin position="133"/>
        <end position="159"/>
    </location>
</feature>
<comment type="similarity">
    <text evidence="2">Belongs to the PGAP2 family.</text>
</comment>
<sequence>MPRSNFGTWSIGKIALITVCFPLFAFLFCLFYSFLCHFEQTTYTHCEVPNFSPSISAAIGSFAPQKYVWRAAIALHIGPRFFFVDLYRRYFGTKCDFAKTRLVRRLISAASFLSIVENTSLLGLSVVSSAEVFVIHKFCFGAFIACSFLYMLLVSYFLFNPKISGFVSENRQDRLSLTLKRRIFKAQVFSIPLLLYFYYRHNSYCEPYVYSFFCISEYFIVLSNMAFHMTAYLDFKGMVLMTSTLNSAGYGILPDMSNA</sequence>
<dbReference type="PANTHER" id="PTHR12892:SF11">
    <property type="entry name" value="POST-GPI ATTACHMENT TO PROTEINS FACTOR 2"/>
    <property type="match status" value="1"/>
</dbReference>
<evidence type="ECO:0000256" key="4">
    <source>
        <dbReference type="ARBA" id="ARBA00022692"/>
    </source>
</evidence>
<reference evidence="10" key="1">
    <citation type="submission" date="2009-03" db="EMBL/GenBank/DDBJ databases">
        <title>Caligus clemensi ESTs and full-length cDNAs.</title>
        <authorList>
            <person name="Yasuike M."/>
            <person name="von Schalburg K."/>
            <person name="Cooper G."/>
            <person name="Leong J."/>
            <person name="Jones S.R.M."/>
            <person name="Koop B.F."/>
        </authorList>
    </citation>
    <scope>NUCLEOTIDE SEQUENCE</scope>
    <source>
        <tissue evidence="10">Whole</tissue>
    </source>
</reference>
<evidence type="ECO:0000256" key="3">
    <source>
        <dbReference type="ARBA" id="ARBA00022502"/>
    </source>
</evidence>
<feature type="transmembrane region" description="Helical" evidence="8">
    <location>
        <begin position="67"/>
        <end position="86"/>
    </location>
</feature>
<name>C1C2W7_CALCM</name>
<dbReference type="EMBL" id="BT081196">
    <property type="protein sequence ID" value="ACO15620.1"/>
    <property type="molecule type" value="mRNA"/>
</dbReference>
<evidence type="ECO:0000256" key="2">
    <source>
        <dbReference type="ARBA" id="ARBA00007414"/>
    </source>
</evidence>
<evidence type="ECO:0000256" key="7">
    <source>
        <dbReference type="ARBA" id="ARBA00023136"/>
    </source>
</evidence>
<keyword evidence="7 8" id="KW-0472">Membrane</keyword>
<dbReference type="InterPro" id="IPR039545">
    <property type="entry name" value="PGAP2"/>
</dbReference>
<evidence type="ECO:0000256" key="1">
    <source>
        <dbReference type="ARBA" id="ARBA00004653"/>
    </source>
</evidence>
<evidence type="ECO:0000256" key="6">
    <source>
        <dbReference type="ARBA" id="ARBA00023034"/>
    </source>
</evidence>
<feature type="transmembrane region" description="Helical" evidence="8">
    <location>
        <begin position="106"/>
        <end position="127"/>
    </location>
</feature>
<feature type="transmembrane region" description="Helical" evidence="8">
    <location>
        <begin position="210"/>
        <end position="233"/>
    </location>
</feature>
<evidence type="ECO:0000313" key="10">
    <source>
        <dbReference type="EMBL" id="ACO15620.1"/>
    </source>
</evidence>
<evidence type="ECO:0000259" key="9">
    <source>
        <dbReference type="Pfam" id="PF10277"/>
    </source>
</evidence>
<keyword evidence="3" id="KW-0337">GPI-anchor biosynthesis</keyword>
<dbReference type="GO" id="GO:0006506">
    <property type="term" value="P:GPI anchor biosynthetic process"/>
    <property type="evidence" value="ECO:0007669"/>
    <property type="project" value="UniProtKB-KW"/>
</dbReference>
<evidence type="ECO:0000256" key="8">
    <source>
        <dbReference type="SAM" id="Phobius"/>
    </source>
</evidence>
<organism evidence="10">
    <name type="scientific">Caligus clemensi</name>
    <name type="common">Sea louse</name>
    <dbReference type="NCBI Taxonomy" id="344056"/>
    <lineage>
        <taxon>Eukaryota</taxon>
        <taxon>Metazoa</taxon>
        <taxon>Ecdysozoa</taxon>
        <taxon>Arthropoda</taxon>
        <taxon>Crustacea</taxon>
        <taxon>Multicrustacea</taxon>
        <taxon>Hexanauplia</taxon>
        <taxon>Copepoda</taxon>
        <taxon>Siphonostomatoida</taxon>
        <taxon>Caligidae</taxon>
        <taxon>Caligus</taxon>
    </lineage>
</organism>
<feature type="transmembrane region" description="Helical" evidence="8">
    <location>
        <begin position="12"/>
        <end position="35"/>
    </location>
</feature>
<proteinExistence type="evidence at transcript level"/>
<accession>C1C2W7</accession>
<keyword evidence="4 8" id="KW-0812">Transmembrane</keyword>
<dbReference type="InterPro" id="IPR019402">
    <property type="entry name" value="CWH43_N"/>
</dbReference>
<dbReference type="GO" id="GO:0005789">
    <property type="term" value="C:endoplasmic reticulum membrane"/>
    <property type="evidence" value="ECO:0007669"/>
    <property type="project" value="TreeGrafter"/>
</dbReference>